<dbReference type="PANTHER" id="PTHR39087">
    <property type="entry name" value="UPF0104 MEMBRANE PROTEIN MJ1595"/>
    <property type="match status" value="1"/>
</dbReference>
<organism evidence="7 8">
    <name type="scientific">Glaciimonas soli</name>
    <dbReference type="NCBI Taxonomy" id="2590999"/>
    <lineage>
        <taxon>Bacteria</taxon>
        <taxon>Pseudomonadati</taxon>
        <taxon>Pseudomonadota</taxon>
        <taxon>Betaproteobacteria</taxon>
        <taxon>Burkholderiales</taxon>
        <taxon>Oxalobacteraceae</taxon>
        <taxon>Glaciimonas</taxon>
    </lineage>
</organism>
<sequence>MMKRIYRLLGLIIGSIATIAFAIYAIKKLSIDDFSRYITPPALTSIAIAILLYITIIPMNASAWRKMLADLGIAKSWRELTMIMAITQMAKYLPGNVGQHIGRGAMSIARGISIRPFIFTVFAETLLTLFAGTAIGLLCLLFSPVALDALKLSNQAIALIVGTGIIILGLMIYRPLVKQLIRRFAPRYAESSLDEVLPFPLTLLRAFATYSLNYLMIGAGLWLMSSTLIPGIQHNFILLLCSFSLAWIIGFVTPGAPAGLGVREAVMLGILSASYSGENGLIIVIGLRLVTVLGDSLCFLVGYGMLLLQRNKTTLK</sequence>
<evidence type="ECO:0000256" key="6">
    <source>
        <dbReference type="SAM" id="Phobius"/>
    </source>
</evidence>
<keyword evidence="3 6" id="KW-0812">Transmembrane</keyword>
<dbReference type="InterPro" id="IPR022791">
    <property type="entry name" value="L-PG_synthase/AglD"/>
</dbReference>
<evidence type="ECO:0000256" key="4">
    <source>
        <dbReference type="ARBA" id="ARBA00022989"/>
    </source>
</evidence>
<dbReference type="Pfam" id="PF03706">
    <property type="entry name" value="LPG_synthase_TM"/>
    <property type="match status" value="1"/>
</dbReference>
<feature type="transmembrane region" description="Helical" evidence="6">
    <location>
        <begin position="203"/>
        <end position="224"/>
    </location>
</feature>
<dbReference type="PANTHER" id="PTHR39087:SF2">
    <property type="entry name" value="UPF0104 MEMBRANE PROTEIN MJ1595"/>
    <property type="match status" value="1"/>
</dbReference>
<dbReference type="AlphaFoldDB" id="A0A843YQF9"/>
<dbReference type="GO" id="GO:0005886">
    <property type="term" value="C:plasma membrane"/>
    <property type="evidence" value="ECO:0007669"/>
    <property type="project" value="UniProtKB-SubCell"/>
</dbReference>
<feature type="transmembrane region" description="Helical" evidence="6">
    <location>
        <begin position="155"/>
        <end position="173"/>
    </location>
</feature>
<keyword evidence="4 6" id="KW-1133">Transmembrane helix</keyword>
<feature type="transmembrane region" description="Helical" evidence="6">
    <location>
        <begin position="7"/>
        <end position="26"/>
    </location>
</feature>
<keyword evidence="8" id="KW-1185">Reference proteome</keyword>
<keyword evidence="5 6" id="KW-0472">Membrane</keyword>
<evidence type="ECO:0000256" key="2">
    <source>
        <dbReference type="ARBA" id="ARBA00022475"/>
    </source>
</evidence>
<evidence type="ECO:0000313" key="7">
    <source>
        <dbReference type="EMBL" id="MQR01310.1"/>
    </source>
</evidence>
<feature type="transmembrane region" description="Helical" evidence="6">
    <location>
        <begin position="236"/>
        <end position="260"/>
    </location>
</feature>
<dbReference type="RefSeq" id="WP_153234940.1">
    <property type="nucleotide sequence ID" value="NZ_WINI01000006.1"/>
</dbReference>
<comment type="subcellular location">
    <subcellularLocation>
        <location evidence="1">Cell membrane</location>
        <topology evidence="1">Multi-pass membrane protein</topology>
    </subcellularLocation>
</comment>
<dbReference type="OrthoDB" id="2542372at2"/>
<evidence type="ECO:0000256" key="5">
    <source>
        <dbReference type="ARBA" id="ARBA00023136"/>
    </source>
</evidence>
<accession>A0A843YQF9</accession>
<evidence type="ECO:0000256" key="1">
    <source>
        <dbReference type="ARBA" id="ARBA00004651"/>
    </source>
</evidence>
<name>A0A843YQF9_9BURK</name>
<evidence type="ECO:0008006" key="9">
    <source>
        <dbReference type="Google" id="ProtNLM"/>
    </source>
</evidence>
<evidence type="ECO:0000313" key="8">
    <source>
        <dbReference type="Proteomes" id="UP000451565"/>
    </source>
</evidence>
<keyword evidence="2" id="KW-1003">Cell membrane</keyword>
<dbReference type="EMBL" id="WINI01000006">
    <property type="protein sequence ID" value="MQR01310.1"/>
    <property type="molecule type" value="Genomic_DNA"/>
</dbReference>
<feature type="transmembrane region" description="Helical" evidence="6">
    <location>
        <begin position="117"/>
        <end position="143"/>
    </location>
</feature>
<gene>
    <name evidence="7" type="ORF">GEV47_11550</name>
</gene>
<feature type="transmembrane region" description="Helical" evidence="6">
    <location>
        <begin position="281"/>
        <end position="306"/>
    </location>
</feature>
<evidence type="ECO:0000256" key="3">
    <source>
        <dbReference type="ARBA" id="ARBA00022692"/>
    </source>
</evidence>
<proteinExistence type="predicted"/>
<feature type="transmembrane region" description="Helical" evidence="6">
    <location>
        <begin position="38"/>
        <end position="57"/>
    </location>
</feature>
<comment type="caution">
    <text evidence="7">The sequence shown here is derived from an EMBL/GenBank/DDBJ whole genome shotgun (WGS) entry which is preliminary data.</text>
</comment>
<dbReference type="Proteomes" id="UP000451565">
    <property type="component" value="Unassembled WGS sequence"/>
</dbReference>
<protein>
    <recommendedName>
        <fullName evidence="9">Flippase-like domain-containing protein</fullName>
    </recommendedName>
</protein>
<reference evidence="7 8" key="1">
    <citation type="submission" date="2019-10" db="EMBL/GenBank/DDBJ databases">
        <title>Glaciimonas soli sp. nov., a psychrophilic bacterium isolated from the forest soil of a high elevation mountain in Taiwan.</title>
        <authorList>
            <person name="Wang L.-T."/>
            <person name="Shieh W.Y."/>
        </authorList>
    </citation>
    <scope>NUCLEOTIDE SEQUENCE [LARGE SCALE GENOMIC DNA]</scope>
    <source>
        <strain evidence="7 8">GS1</strain>
    </source>
</reference>